<organism evidence="1 2">
    <name type="scientific">Massilia orientalis</name>
    <dbReference type="NCBI Taxonomy" id="3050128"/>
    <lineage>
        <taxon>Bacteria</taxon>
        <taxon>Pseudomonadati</taxon>
        <taxon>Pseudomonadota</taxon>
        <taxon>Betaproteobacteria</taxon>
        <taxon>Burkholderiales</taxon>
        <taxon>Oxalobacteraceae</taxon>
        <taxon>Telluria group</taxon>
        <taxon>Massilia</taxon>
    </lineage>
</organism>
<protein>
    <submittedName>
        <fullName evidence="1">Type IV pilin protein</fullName>
    </submittedName>
</protein>
<accession>A0ACC7M353</accession>
<proteinExistence type="predicted"/>
<name>A0ACC7M353_9BURK</name>
<gene>
    <name evidence="1" type="ORF">QPK29_001705</name>
</gene>
<evidence type="ECO:0000313" key="2">
    <source>
        <dbReference type="Proteomes" id="UP001168096"/>
    </source>
</evidence>
<dbReference type="EMBL" id="JASNRB020000001">
    <property type="protein sequence ID" value="MFJ1466412.1"/>
    <property type="molecule type" value="Genomic_DNA"/>
</dbReference>
<evidence type="ECO:0000313" key="1">
    <source>
        <dbReference type="EMBL" id="MFJ1466412.1"/>
    </source>
</evidence>
<reference evidence="1" key="1">
    <citation type="submission" date="2024-11" db="EMBL/GenBank/DDBJ databases">
        <title>Description of Massilia orientalis sp. nov., isolated from rhizosphere soil of Ageratina adenophora.</title>
        <authorList>
            <person name="Wang Y."/>
        </authorList>
    </citation>
    <scope>NUCLEOTIDE SEQUENCE</scope>
    <source>
        <strain evidence="1">YIM B02787</strain>
    </source>
</reference>
<keyword evidence="2" id="KW-1185">Reference proteome</keyword>
<sequence length="137" mass="14515">MSYRIPHITARRSRGFTLIELLIVVAIVGILASIALPAYGKYLVRGNRAAAQAYLLTLAQAQAQYFADAHEYAGTPTALNLPVPAEVASYYDVSIDAAAGPPPSFTITARPVIGSRQAGDGNLTIDNSGARTPSNLW</sequence>
<dbReference type="Proteomes" id="UP001168096">
    <property type="component" value="Unassembled WGS sequence"/>
</dbReference>
<comment type="caution">
    <text evidence="1">The sequence shown here is derived from an EMBL/GenBank/DDBJ whole genome shotgun (WGS) entry which is preliminary data.</text>
</comment>